<protein>
    <submittedName>
        <fullName evidence="1">Uncharacterized protein</fullName>
    </submittedName>
</protein>
<evidence type="ECO:0000313" key="2">
    <source>
        <dbReference type="Proteomes" id="UP000054630"/>
    </source>
</evidence>
<comment type="caution">
    <text evidence="1">The sequence shown here is derived from an EMBL/GenBank/DDBJ whole genome shotgun (WGS) entry which is preliminary data.</text>
</comment>
<dbReference type="Proteomes" id="UP000054630">
    <property type="component" value="Unassembled WGS sequence"/>
</dbReference>
<dbReference type="EMBL" id="JYDL01001831">
    <property type="protein sequence ID" value="KRX11596.1"/>
    <property type="molecule type" value="Genomic_DNA"/>
</dbReference>
<organism evidence="1 2">
    <name type="scientific">Trichinella nelsoni</name>
    <dbReference type="NCBI Taxonomy" id="6336"/>
    <lineage>
        <taxon>Eukaryota</taxon>
        <taxon>Metazoa</taxon>
        <taxon>Ecdysozoa</taxon>
        <taxon>Nematoda</taxon>
        <taxon>Enoplea</taxon>
        <taxon>Dorylaimia</taxon>
        <taxon>Trichinellida</taxon>
        <taxon>Trichinellidae</taxon>
        <taxon>Trichinella</taxon>
    </lineage>
</organism>
<gene>
    <name evidence="1" type="ORF">T07_200</name>
</gene>
<keyword evidence="2" id="KW-1185">Reference proteome</keyword>
<evidence type="ECO:0000313" key="1">
    <source>
        <dbReference type="EMBL" id="KRX11596.1"/>
    </source>
</evidence>
<name>A0A0V0RAT6_9BILA</name>
<reference evidence="1 2" key="1">
    <citation type="submission" date="2015-01" db="EMBL/GenBank/DDBJ databases">
        <title>Evolution of Trichinella species and genotypes.</title>
        <authorList>
            <person name="Korhonen P.K."/>
            <person name="Edoardo P."/>
            <person name="Giuseppe L.R."/>
            <person name="Gasser R.B."/>
        </authorList>
    </citation>
    <scope>NUCLEOTIDE SEQUENCE [LARGE SCALE GENOMIC DNA]</scope>
    <source>
        <strain evidence="1">ISS37</strain>
    </source>
</reference>
<dbReference type="AlphaFoldDB" id="A0A0V0RAT6"/>
<sequence length="45" mass="5209">MQITSFSNSYAIWYQTDRAVAVGQRLNKYHKNIQQVNFISLVMGS</sequence>
<proteinExistence type="predicted"/>
<accession>A0A0V0RAT6</accession>